<protein>
    <submittedName>
        <fullName evidence="1">Uncharacterized protein</fullName>
    </submittedName>
</protein>
<dbReference type="Proteomes" id="UP000032670">
    <property type="component" value="Unassembled WGS sequence"/>
</dbReference>
<accession>A0A6N3T239</accession>
<organism evidence="1 2">
    <name type="scientific">Acetobacter orientalis</name>
    <dbReference type="NCBI Taxonomy" id="146474"/>
    <lineage>
        <taxon>Bacteria</taxon>
        <taxon>Pseudomonadati</taxon>
        <taxon>Pseudomonadota</taxon>
        <taxon>Alphaproteobacteria</taxon>
        <taxon>Acetobacterales</taxon>
        <taxon>Acetobacteraceae</taxon>
        <taxon>Acetobacter</taxon>
    </lineage>
</organism>
<dbReference type="AlphaFoldDB" id="A0A0D6NP19"/>
<dbReference type="InterPro" id="IPR036390">
    <property type="entry name" value="WH_DNA-bd_sf"/>
</dbReference>
<evidence type="ECO:0000313" key="1">
    <source>
        <dbReference type="EMBL" id="GAN67176.1"/>
    </source>
</evidence>
<keyword evidence="2" id="KW-1185">Reference proteome</keyword>
<dbReference type="RefSeq" id="WP_048842219.1">
    <property type="nucleotide sequence ID" value="NZ_BAMX01000040.1"/>
</dbReference>
<sequence>MATTIKKLRRQGHSVEDIELARQIQDGARQQGAPVRSLYEILNGLPARARPSAPPEDLTVRQLRKRGVYGQAAILVDQAALTEKNTAKAQKARDASTALKELAEREQLEFDLFRGNVMTADEYHDAIRARLMASRATPARRAIALATLQEIKRWLGWQSFTCTKTAADLCDLLGFDKVTMSDTLALLEEIGAITRVKRGRIKDITVTPEGAFRGDLMKHADQVRRYKSEVVDLASRR</sequence>
<dbReference type="EMBL" id="BAMX01000040">
    <property type="protein sequence ID" value="GAN67176.1"/>
    <property type="molecule type" value="Genomic_DNA"/>
</dbReference>
<dbReference type="GeneID" id="76205308"/>
<dbReference type="Gene3D" id="1.10.10.10">
    <property type="entry name" value="Winged helix-like DNA-binding domain superfamily/Winged helix DNA-binding domain"/>
    <property type="match status" value="1"/>
</dbReference>
<name>A0A0D6NP19_9PROT</name>
<proteinExistence type="predicted"/>
<gene>
    <name evidence="1" type="ORF">Abor_040_002</name>
</gene>
<reference evidence="1 2" key="1">
    <citation type="submission" date="2012-11" db="EMBL/GenBank/DDBJ databases">
        <title>Whole genome sequence of Acetobacter orientalis 21F-2.</title>
        <authorList>
            <person name="Azuma Y."/>
            <person name="Higashiura N."/>
            <person name="Hirakawa H."/>
            <person name="Matsushita K."/>
        </authorList>
    </citation>
    <scope>NUCLEOTIDE SEQUENCE [LARGE SCALE GENOMIC DNA]</scope>
    <source>
        <strain evidence="1 2">21F-2</strain>
    </source>
</reference>
<comment type="caution">
    <text evidence="1">The sequence shown here is derived from an EMBL/GenBank/DDBJ whole genome shotgun (WGS) entry which is preliminary data.</text>
</comment>
<accession>A0A0D6NP19</accession>
<dbReference type="InterPro" id="IPR036388">
    <property type="entry name" value="WH-like_DNA-bd_sf"/>
</dbReference>
<dbReference type="SUPFAM" id="SSF46785">
    <property type="entry name" value="Winged helix' DNA-binding domain"/>
    <property type="match status" value="1"/>
</dbReference>
<evidence type="ECO:0000313" key="2">
    <source>
        <dbReference type="Proteomes" id="UP000032670"/>
    </source>
</evidence>